<keyword evidence="3" id="KW-0804">Transcription</keyword>
<keyword evidence="2" id="KW-0238">DNA-binding</keyword>
<dbReference type="InterPro" id="IPR047264">
    <property type="entry name" value="Cupin_HpaA-like_N"/>
</dbReference>
<dbReference type="InterPro" id="IPR009057">
    <property type="entry name" value="Homeodomain-like_sf"/>
</dbReference>
<dbReference type="SUPFAM" id="SSF46689">
    <property type="entry name" value="Homeodomain-like"/>
    <property type="match status" value="1"/>
</dbReference>
<reference evidence="6" key="1">
    <citation type="submission" date="2016-10" db="EMBL/GenBank/DDBJ databases">
        <authorList>
            <person name="Varghese N."/>
            <person name="Submissions S."/>
        </authorList>
    </citation>
    <scope>NUCLEOTIDE SEQUENCE [LARGE SCALE GENOMIC DNA]</scope>
    <source>
        <strain evidence="6">ES.061</strain>
    </source>
</reference>
<gene>
    <name evidence="5" type="ORF">SAMN05216452_0951</name>
</gene>
<dbReference type="Gene3D" id="1.10.10.60">
    <property type="entry name" value="Homeodomain-like"/>
    <property type="match status" value="1"/>
</dbReference>
<sequence>MRSRIPNFRLYEEKSDESSDFWLHCETLSARSALHNWQIDVHRHNALFQMFWMTEGGGTLFGDGKTEMPFSAPCAIFIPPGAAHGFRFFRHSEGVVATVLADRLALPGGSDRTLAEFLSHTRIVSVEHPVADKGEDLDRLFQRLLEEHSRHGGVGRDLMLDVHVTEILVRLARAGARSTLQALHKAMTIDSRRVQALETLIAAHFREHRPVGFYAGKIGVSVAQLNRIARQEAGASVSHLLARRLVDAARRDLIFTPTPVQAIAYSLGFQDPAYFNRFFRRQTGTTPGTYRETERRRLAA</sequence>
<dbReference type="InterPro" id="IPR037923">
    <property type="entry name" value="HTH-like"/>
</dbReference>
<dbReference type="PRINTS" id="PR00032">
    <property type="entry name" value="HTHARAC"/>
</dbReference>
<dbReference type="Gene3D" id="2.60.120.10">
    <property type="entry name" value="Jelly Rolls"/>
    <property type="match status" value="1"/>
</dbReference>
<dbReference type="PANTHER" id="PTHR43280">
    <property type="entry name" value="ARAC-FAMILY TRANSCRIPTIONAL REGULATOR"/>
    <property type="match status" value="1"/>
</dbReference>
<evidence type="ECO:0000256" key="2">
    <source>
        <dbReference type="ARBA" id="ARBA00023125"/>
    </source>
</evidence>
<feature type="domain" description="HTH araC/xylS-type" evidence="4">
    <location>
        <begin position="195"/>
        <end position="293"/>
    </location>
</feature>
<dbReference type="SUPFAM" id="SSF51215">
    <property type="entry name" value="Regulatory protein AraC"/>
    <property type="match status" value="1"/>
</dbReference>
<dbReference type="EMBL" id="FNSL01000001">
    <property type="protein sequence ID" value="SEB40740.1"/>
    <property type="molecule type" value="Genomic_DNA"/>
</dbReference>
<dbReference type="GO" id="GO:0043565">
    <property type="term" value="F:sequence-specific DNA binding"/>
    <property type="evidence" value="ECO:0007669"/>
    <property type="project" value="InterPro"/>
</dbReference>
<dbReference type="PROSITE" id="PS01124">
    <property type="entry name" value="HTH_ARAC_FAMILY_2"/>
    <property type="match status" value="1"/>
</dbReference>
<dbReference type="Proteomes" id="UP000199064">
    <property type="component" value="Unassembled WGS sequence"/>
</dbReference>
<dbReference type="InterPro" id="IPR020449">
    <property type="entry name" value="Tscrpt_reg_AraC-type_HTH"/>
</dbReference>
<dbReference type="CDD" id="cd06999">
    <property type="entry name" value="cupin_HpaA-like_N"/>
    <property type="match status" value="1"/>
</dbReference>
<evidence type="ECO:0000256" key="3">
    <source>
        <dbReference type="ARBA" id="ARBA00023163"/>
    </source>
</evidence>
<organism evidence="5 6">
    <name type="scientific">Nitratireductor aquibiodomus</name>
    <dbReference type="NCBI Taxonomy" id="204799"/>
    <lineage>
        <taxon>Bacteria</taxon>
        <taxon>Pseudomonadati</taxon>
        <taxon>Pseudomonadota</taxon>
        <taxon>Alphaproteobacteria</taxon>
        <taxon>Hyphomicrobiales</taxon>
        <taxon>Phyllobacteriaceae</taxon>
        <taxon>Nitratireductor</taxon>
    </lineage>
</organism>
<protein>
    <submittedName>
        <fullName evidence="5">Transcriptional regulator, AraC family</fullName>
    </submittedName>
</protein>
<evidence type="ECO:0000313" key="6">
    <source>
        <dbReference type="Proteomes" id="UP000199064"/>
    </source>
</evidence>
<dbReference type="SMART" id="SM00342">
    <property type="entry name" value="HTH_ARAC"/>
    <property type="match status" value="1"/>
</dbReference>
<keyword evidence="1" id="KW-0805">Transcription regulation</keyword>
<evidence type="ECO:0000256" key="1">
    <source>
        <dbReference type="ARBA" id="ARBA00023015"/>
    </source>
</evidence>
<keyword evidence="6" id="KW-1185">Reference proteome</keyword>
<evidence type="ECO:0000313" key="5">
    <source>
        <dbReference type="EMBL" id="SEB40740.1"/>
    </source>
</evidence>
<dbReference type="Pfam" id="PF12833">
    <property type="entry name" value="HTH_18"/>
    <property type="match status" value="1"/>
</dbReference>
<dbReference type="GO" id="GO:0003700">
    <property type="term" value="F:DNA-binding transcription factor activity"/>
    <property type="evidence" value="ECO:0007669"/>
    <property type="project" value="InterPro"/>
</dbReference>
<accession>A0A1H4J351</accession>
<dbReference type="AlphaFoldDB" id="A0A1H4J351"/>
<dbReference type="InterPro" id="IPR018060">
    <property type="entry name" value="HTH_AraC"/>
</dbReference>
<proteinExistence type="predicted"/>
<dbReference type="PANTHER" id="PTHR43280:SF32">
    <property type="entry name" value="TRANSCRIPTIONAL REGULATORY PROTEIN"/>
    <property type="match status" value="1"/>
</dbReference>
<name>A0A1H4J351_9HYPH</name>
<dbReference type="InterPro" id="IPR014710">
    <property type="entry name" value="RmlC-like_jellyroll"/>
</dbReference>
<evidence type="ECO:0000259" key="4">
    <source>
        <dbReference type="PROSITE" id="PS01124"/>
    </source>
</evidence>